<feature type="non-terminal residue" evidence="6">
    <location>
        <position position="99"/>
    </location>
</feature>
<reference evidence="6" key="1">
    <citation type="journal article" date="2014" name="Front. Microbiol.">
        <title>High frequency of phylogenetically diverse reductive dehalogenase-homologous genes in deep subseafloor sedimentary metagenomes.</title>
        <authorList>
            <person name="Kawai M."/>
            <person name="Futagami T."/>
            <person name="Toyoda A."/>
            <person name="Takaki Y."/>
            <person name="Nishi S."/>
            <person name="Hori S."/>
            <person name="Arai W."/>
            <person name="Tsubouchi T."/>
            <person name="Morono Y."/>
            <person name="Uchiyama I."/>
            <person name="Ito T."/>
            <person name="Fujiyama A."/>
            <person name="Inagaki F."/>
            <person name="Takami H."/>
        </authorList>
    </citation>
    <scope>NUCLEOTIDE SEQUENCE</scope>
    <source>
        <strain evidence="6">Expedition CK06-06</strain>
    </source>
</reference>
<organism evidence="6">
    <name type="scientific">marine sediment metagenome</name>
    <dbReference type="NCBI Taxonomy" id="412755"/>
    <lineage>
        <taxon>unclassified sequences</taxon>
        <taxon>metagenomes</taxon>
        <taxon>ecological metagenomes</taxon>
    </lineage>
</organism>
<dbReference type="EMBL" id="BARW01041361">
    <property type="protein sequence ID" value="GAJ16354.1"/>
    <property type="molecule type" value="Genomic_DNA"/>
</dbReference>
<dbReference type="InterPro" id="IPR027417">
    <property type="entry name" value="P-loop_NTPase"/>
</dbReference>
<feature type="non-terminal residue" evidence="6">
    <location>
        <position position="1"/>
    </location>
</feature>
<evidence type="ECO:0000259" key="5">
    <source>
        <dbReference type="Pfam" id="PF00005"/>
    </source>
</evidence>
<dbReference type="AlphaFoldDB" id="X1UFP0"/>
<dbReference type="GO" id="GO:0005524">
    <property type="term" value="F:ATP binding"/>
    <property type="evidence" value="ECO:0007669"/>
    <property type="project" value="UniProtKB-KW"/>
</dbReference>
<evidence type="ECO:0000256" key="1">
    <source>
        <dbReference type="ARBA" id="ARBA00022448"/>
    </source>
</evidence>
<comment type="caution">
    <text evidence="6">The sequence shown here is derived from an EMBL/GenBank/DDBJ whole genome shotgun (WGS) entry which is preliminary data.</text>
</comment>
<dbReference type="PANTHER" id="PTHR43790:SF9">
    <property type="entry name" value="GALACTOFURANOSE TRANSPORTER ATP-BINDING PROTEIN YTFR"/>
    <property type="match status" value="1"/>
</dbReference>
<accession>X1UFP0</accession>
<evidence type="ECO:0000256" key="4">
    <source>
        <dbReference type="ARBA" id="ARBA00022840"/>
    </source>
</evidence>
<dbReference type="InterPro" id="IPR050107">
    <property type="entry name" value="ABC_carbohydrate_import_ATPase"/>
</dbReference>
<keyword evidence="3" id="KW-0547">Nucleotide-binding</keyword>
<name>X1UFP0_9ZZZZ</name>
<keyword evidence="2" id="KW-0677">Repeat</keyword>
<proteinExistence type="predicted"/>
<evidence type="ECO:0000256" key="2">
    <source>
        <dbReference type="ARBA" id="ARBA00022737"/>
    </source>
</evidence>
<dbReference type="GO" id="GO:0016887">
    <property type="term" value="F:ATP hydrolysis activity"/>
    <property type="evidence" value="ECO:0007669"/>
    <property type="project" value="InterPro"/>
</dbReference>
<sequence>ANDKGNEIMYDKQGQRLLEMRGITKIFPGVRALNDVDLELNRGEILAIIGENGAGKSTLVKILGGIYYPNTGKIILDGKEVVVDSVQTATNMRIAFVHQ</sequence>
<protein>
    <recommendedName>
        <fullName evidence="5">ABC transporter domain-containing protein</fullName>
    </recommendedName>
</protein>
<keyword evidence="4" id="KW-0067">ATP-binding</keyword>
<evidence type="ECO:0000313" key="6">
    <source>
        <dbReference type="EMBL" id="GAJ16354.1"/>
    </source>
</evidence>
<gene>
    <name evidence="6" type="ORF">S12H4_61985</name>
</gene>
<dbReference type="Pfam" id="PF00005">
    <property type="entry name" value="ABC_tran"/>
    <property type="match status" value="1"/>
</dbReference>
<evidence type="ECO:0000256" key="3">
    <source>
        <dbReference type="ARBA" id="ARBA00022741"/>
    </source>
</evidence>
<dbReference type="Gene3D" id="3.40.50.300">
    <property type="entry name" value="P-loop containing nucleotide triphosphate hydrolases"/>
    <property type="match status" value="1"/>
</dbReference>
<keyword evidence="1" id="KW-0813">Transport</keyword>
<dbReference type="PANTHER" id="PTHR43790">
    <property type="entry name" value="CARBOHYDRATE TRANSPORT ATP-BINDING PROTEIN MG119-RELATED"/>
    <property type="match status" value="1"/>
</dbReference>
<dbReference type="InterPro" id="IPR003439">
    <property type="entry name" value="ABC_transporter-like_ATP-bd"/>
</dbReference>
<dbReference type="SUPFAM" id="SSF52540">
    <property type="entry name" value="P-loop containing nucleoside triphosphate hydrolases"/>
    <property type="match status" value="1"/>
</dbReference>
<feature type="domain" description="ABC transporter" evidence="5">
    <location>
        <begin position="33"/>
        <end position="99"/>
    </location>
</feature>